<feature type="compositionally biased region" description="Polar residues" evidence="1">
    <location>
        <begin position="77"/>
        <end position="91"/>
    </location>
</feature>
<evidence type="ECO:0000256" key="1">
    <source>
        <dbReference type="SAM" id="MobiDB-lite"/>
    </source>
</evidence>
<organism evidence="2 3">
    <name type="scientific">Salinithrix halophila</name>
    <dbReference type="NCBI Taxonomy" id="1485204"/>
    <lineage>
        <taxon>Bacteria</taxon>
        <taxon>Bacillati</taxon>
        <taxon>Bacillota</taxon>
        <taxon>Bacilli</taxon>
        <taxon>Bacillales</taxon>
        <taxon>Thermoactinomycetaceae</taxon>
        <taxon>Salinithrix</taxon>
    </lineage>
</organism>
<accession>A0ABV8JI49</accession>
<feature type="region of interest" description="Disordered" evidence="1">
    <location>
        <begin position="70"/>
        <end position="116"/>
    </location>
</feature>
<evidence type="ECO:0008006" key="4">
    <source>
        <dbReference type="Google" id="ProtNLM"/>
    </source>
</evidence>
<gene>
    <name evidence="2" type="ORF">ACFOUO_08820</name>
</gene>
<evidence type="ECO:0000313" key="2">
    <source>
        <dbReference type="EMBL" id="MFC4076913.1"/>
    </source>
</evidence>
<protein>
    <recommendedName>
        <fullName evidence="4">Zinc ribbon domain-containing protein</fullName>
    </recommendedName>
</protein>
<reference evidence="3" key="1">
    <citation type="journal article" date="2019" name="Int. J. Syst. Evol. Microbiol.">
        <title>The Global Catalogue of Microorganisms (GCM) 10K type strain sequencing project: providing services to taxonomists for standard genome sequencing and annotation.</title>
        <authorList>
            <consortium name="The Broad Institute Genomics Platform"/>
            <consortium name="The Broad Institute Genome Sequencing Center for Infectious Disease"/>
            <person name="Wu L."/>
            <person name="Ma J."/>
        </authorList>
    </citation>
    <scope>NUCLEOTIDE SEQUENCE [LARGE SCALE GENOMIC DNA]</scope>
    <source>
        <strain evidence="3">IBRC-M 10813</strain>
    </source>
</reference>
<evidence type="ECO:0000313" key="3">
    <source>
        <dbReference type="Proteomes" id="UP001595843"/>
    </source>
</evidence>
<sequence>MLEISRLTFLIRGKRENENELYAKLGRSIYQRWTQTGEVELTDRTRAVLLNIKAVREKIEELEEQLTELKKEVATSPVETSQDPSRPNGTNHPALPPGHTLVDARQKQPAEKDEASWDAWEGRAIFLCPRCQEQVREETSACPHCRQPIYG</sequence>
<name>A0ABV8JI49_9BACL</name>
<dbReference type="Proteomes" id="UP001595843">
    <property type="component" value="Unassembled WGS sequence"/>
</dbReference>
<comment type="caution">
    <text evidence="2">The sequence shown here is derived from an EMBL/GenBank/DDBJ whole genome shotgun (WGS) entry which is preliminary data.</text>
</comment>
<dbReference type="EMBL" id="JBHSAP010000009">
    <property type="protein sequence ID" value="MFC4076913.1"/>
    <property type="molecule type" value="Genomic_DNA"/>
</dbReference>
<feature type="compositionally biased region" description="Basic and acidic residues" evidence="1">
    <location>
        <begin position="102"/>
        <end position="115"/>
    </location>
</feature>
<proteinExistence type="predicted"/>
<keyword evidence="3" id="KW-1185">Reference proteome</keyword>